<dbReference type="InterPro" id="IPR001279">
    <property type="entry name" value="Metallo-B-lactamas"/>
</dbReference>
<dbReference type="NCBIfam" id="TIGR00360">
    <property type="entry name" value="ComEC_N-term"/>
    <property type="match status" value="1"/>
</dbReference>
<keyword evidence="3 6" id="KW-0812">Transmembrane</keyword>
<feature type="transmembrane region" description="Helical" evidence="6">
    <location>
        <begin position="12"/>
        <end position="39"/>
    </location>
</feature>
<feature type="transmembrane region" description="Helical" evidence="6">
    <location>
        <begin position="236"/>
        <end position="256"/>
    </location>
</feature>
<dbReference type="AlphaFoldDB" id="A0A2A2IB98"/>
<dbReference type="Pfam" id="PF00753">
    <property type="entry name" value="Lactamase_B"/>
    <property type="match status" value="1"/>
</dbReference>
<gene>
    <name evidence="8" type="ORF">CIL05_13540</name>
</gene>
<organism evidence="8 9">
    <name type="scientific">Virgibacillus profundi</name>
    <dbReference type="NCBI Taxonomy" id="2024555"/>
    <lineage>
        <taxon>Bacteria</taxon>
        <taxon>Bacillati</taxon>
        <taxon>Bacillota</taxon>
        <taxon>Bacilli</taxon>
        <taxon>Bacillales</taxon>
        <taxon>Bacillaceae</taxon>
        <taxon>Virgibacillus</taxon>
    </lineage>
</organism>
<evidence type="ECO:0000256" key="6">
    <source>
        <dbReference type="SAM" id="Phobius"/>
    </source>
</evidence>
<feature type="transmembrane region" description="Helical" evidence="6">
    <location>
        <begin position="46"/>
        <end position="65"/>
    </location>
</feature>
<dbReference type="Pfam" id="PF13567">
    <property type="entry name" value="DUF4131"/>
    <property type="match status" value="1"/>
</dbReference>
<dbReference type="GO" id="GO:0005886">
    <property type="term" value="C:plasma membrane"/>
    <property type="evidence" value="ECO:0007669"/>
    <property type="project" value="UniProtKB-SubCell"/>
</dbReference>
<accession>A0A2A2IB98</accession>
<keyword evidence="4 6" id="KW-1133">Transmembrane helix</keyword>
<dbReference type="PANTHER" id="PTHR30619:SF1">
    <property type="entry name" value="RECOMBINATION PROTEIN 2"/>
    <property type="match status" value="1"/>
</dbReference>
<feature type="transmembrane region" description="Helical" evidence="6">
    <location>
        <begin position="327"/>
        <end position="345"/>
    </location>
</feature>
<feature type="domain" description="Metallo-beta-lactamase" evidence="7">
    <location>
        <begin position="512"/>
        <end position="714"/>
    </location>
</feature>
<name>A0A2A2IB98_9BACI</name>
<dbReference type="InterPro" id="IPR052159">
    <property type="entry name" value="Competence_DNA_uptake"/>
</dbReference>
<feature type="transmembrane region" description="Helical" evidence="6">
    <location>
        <begin position="387"/>
        <end position="411"/>
    </location>
</feature>
<dbReference type="Pfam" id="PF03772">
    <property type="entry name" value="Competence"/>
    <property type="match status" value="1"/>
</dbReference>
<dbReference type="CDD" id="cd07731">
    <property type="entry name" value="ComA-like_MBL-fold"/>
    <property type="match status" value="1"/>
</dbReference>
<evidence type="ECO:0000256" key="2">
    <source>
        <dbReference type="ARBA" id="ARBA00022475"/>
    </source>
</evidence>
<dbReference type="InterPro" id="IPR025405">
    <property type="entry name" value="DUF4131"/>
</dbReference>
<dbReference type="Proteomes" id="UP000218887">
    <property type="component" value="Unassembled WGS sequence"/>
</dbReference>
<dbReference type="NCBIfam" id="TIGR00361">
    <property type="entry name" value="ComEC_Rec2"/>
    <property type="match status" value="1"/>
</dbReference>
<keyword evidence="5 6" id="KW-0472">Membrane</keyword>
<dbReference type="OrthoDB" id="9761531at2"/>
<evidence type="ECO:0000256" key="5">
    <source>
        <dbReference type="ARBA" id="ARBA00023136"/>
    </source>
</evidence>
<evidence type="ECO:0000313" key="8">
    <source>
        <dbReference type="EMBL" id="PAV28999.1"/>
    </source>
</evidence>
<feature type="transmembrane region" description="Helical" evidence="6">
    <location>
        <begin position="445"/>
        <end position="467"/>
    </location>
</feature>
<feature type="transmembrane region" description="Helical" evidence="6">
    <location>
        <begin position="357"/>
        <end position="380"/>
    </location>
</feature>
<keyword evidence="2" id="KW-1003">Cell membrane</keyword>
<comment type="subcellular location">
    <subcellularLocation>
        <location evidence="1">Cell membrane</location>
        <topology evidence="1">Multi-pass membrane protein</topology>
    </subcellularLocation>
</comment>
<evidence type="ECO:0000256" key="4">
    <source>
        <dbReference type="ARBA" id="ARBA00022989"/>
    </source>
</evidence>
<dbReference type="RefSeq" id="WP_095656090.1">
    <property type="nucleotide sequence ID" value="NZ_NPOA01000009.1"/>
</dbReference>
<evidence type="ECO:0000256" key="1">
    <source>
        <dbReference type="ARBA" id="ARBA00004651"/>
    </source>
</evidence>
<dbReference type="PANTHER" id="PTHR30619">
    <property type="entry name" value="DNA INTERNALIZATION/COMPETENCE PROTEIN COMEC/REC2"/>
    <property type="match status" value="1"/>
</dbReference>
<dbReference type="SMART" id="SM00849">
    <property type="entry name" value="Lactamase_B"/>
    <property type="match status" value="1"/>
</dbReference>
<feature type="transmembrane region" description="Helical" evidence="6">
    <location>
        <begin position="479"/>
        <end position="499"/>
    </location>
</feature>
<dbReference type="InterPro" id="IPR004797">
    <property type="entry name" value="Competence_ComEC/Rec2"/>
</dbReference>
<dbReference type="InterPro" id="IPR035681">
    <property type="entry name" value="ComA-like_MBL"/>
</dbReference>
<feature type="transmembrane region" description="Helical" evidence="6">
    <location>
        <begin position="268"/>
        <end position="288"/>
    </location>
</feature>
<feature type="transmembrane region" description="Helical" evidence="6">
    <location>
        <begin position="294"/>
        <end position="320"/>
    </location>
</feature>
<proteinExistence type="predicted"/>
<dbReference type="GO" id="GO:0030420">
    <property type="term" value="P:establishment of competence for transformation"/>
    <property type="evidence" value="ECO:0007669"/>
    <property type="project" value="InterPro"/>
</dbReference>
<dbReference type="Gene3D" id="3.60.15.10">
    <property type="entry name" value="Ribonuclease Z/Hydroxyacylglutathione hydrolase-like"/>
    <property type="match status" value="1"/>
</dbReference>
<reference evidence="8 9" key="1">
    <citation type="submission" date="2017-08" db="EMBL/GenBank/DDBJ databases">
        <title>Virgibacillus indicus sp. nov. and Virgibacillus profoundi sp. nov, two moderately halophilic bacteria isolated from marine sediment by using the Microfluidic Streak Plate.</title>
        <authorList>
            <person name="Xu B."/>
            <person name="Hu B."/>
            <person name="Wang J."/>
            <person name="Zhu Y."/>
            <person name="Huang L."/>
            <person name="Du W."/>
            <person name="Huang Y."/>
        </authorList>
    </citation>
    <scope>NUCLEOTIDE SEQUENCE [LARGE SCALE GENOMIC DNA]</scope>
    <source>
        <strain evidence="8 9">IO3-P3-H5</strain>
    </source>
</reference>
<evidence type="ECO:0000313" key="9">
    <source>
        <dbReference type="Proteomes" id="UP000218887"/>
    </source>
</evidence>
<evidence type="ECO:0000259" key="7">
    <source>
        <dbReference type="SMART" id="SM00849"/>
    </source>
</evidence>
<dbReference type="InterPro" id="IPR004477">
    <property type="entry name" value="ComEC_N"/>
</dbReference>
<sequence>MKGYWHFTAISVAIGFLSLYFNSYWALGSLLIWLFYLYYSERLGKVTIILSLAFTLFFITYIPIIDDEAVENYPPEANQLTGRIIGNINATSEKIDFILHDNSSETKLLVFYFPDKEEYNPIENHPDIKHGATCVIHGKIELPDRSRNPGQFDYRNYLLTKGITHQIIVDSLAEVQCEGSSFLNRIFMTRKFLLKHVEKNVSKETAAWLSALVLGNDSLLNEETVELFQRWSLSHILAISGLHVGLVVAFIYFLLIKLNLFTKEKAEWIMILFLPVYALIAGGEPSVWRASTMVLIFILLSKSKLNFSGTDILSIVFILLIFFDKYIVYHVGFQLSFIVTFGIILSKKWIFTSSSSLLQVLKISFVAQMMILPLQLAYFSTFQPLSILLNVIIVPYFSFIVIPLMFLLLIFSPFSVVTSVFDAVFIQVHQQVLYFVEWIDRVLNFPWIIGPLPVLLALLYYFLFFIFMNKLQKEQLKQAFKYGFGITVLIMCFAIRPYLSPVGTITMLDIGQGDAFVMELPYRKAVIFIDAGARFTFEDMEPTDNVYKQVIKPYLYSRGISHVDALFLTHEDIDHVGSVSYMIEELNIEKIVTSNIYELSDETKLFWKKNDIELLQVERNDNLMIGDQSIHVLAPYKNNGSANENSLVLHTNLGGKDWLFTGDIGVDEEKEILRTYPNLTVDILKVAHHGSNTSTDRKFVNQLKPAYGLISVGETNSYGHPNPVVIETLQSGEVHVLRTDLDGAVQFRFKNGDGSFYKFLP</sequence>
<dbReference type="SUPFAM" id="SSF56281">
    <property type="entry name" value="Metallo-hydrolase/oxidoreductase"/>
    <property type="match status" value="1"/>
</dbReference>
<dbReference type="InterPro" id="IPR036866">
    <property type="entry name" value="RibonucZ/Hydroxyglut_hydro"/>
</dbReference>
<dbReference type="EMBL" id="NPOA01000009">
    <property type="protein sequence ID" value="PAV28999.1"/>
    <property type="molecule type" value="Genomic_DNA"/>
</dbReference>
<comment type="caution">
    <text evidence="8">The sequence shown here is derived from an EMBL/GenBank/DDBJ whole genome shotgun (WGS) entry which is preliminary data.</text>
</comment>
<protein>
    <submittedName>
        <fullName evidence="8">DNA internalization-related competence protein ComEC/Rec2</fullName>
    </submittedName>
</protein>
<evidence type="ECO:0000256" key="3">
    <source>
        <dbReference type="ARBA" id="ARBA00022692"/>
    </source>
</evidence>
<keyword evidence="9" id="KW-1185">Reference proteome</keyword>